<evidence type="ECO:0000256" key="3">
    <source>
        <dbReference type="SAM" id="MobiDB-lite"/>
    </source>
</evidence>
<evidence type="ECO:0000259" key="4">
    <source>
        <dbReference type="SMART" id="SM00642"/>
    </source>
</evidence>
<organism evidence="5 6">
    <name type="scientific">Isoptericola dokdonensis DS-3</name>
    <dbReference type="NCBI Taxonomy" id="1300344"/>
    <lineage>
        <taxon>Bacteria</taxon>
        <taxon>Bacillati</taxon>
        <taxon>Actinomycetota</taxon>
        <taxon>Actinomycetes</taxon>
        <taxon>Micrococcales</taxon>
        <taxon>Promicromonosporaceae</taxon>
        <taxon>Isoptericola</taxon>
    </lineage>
</organism>
<dbReference type="PANTHER" id="PTHR10357">
    <property type="entry name" value="ALPHA-AMYLASE FAMILY MEMBER"/>
    <property type="match status" value="1"/>
</dbReference>
<name>A0A168EC65_9MICO</name>
<dbReference type="PATRIC" id="fig|1300344.3.peg.274"/>
<proteinExistence type="predicted"/>
<dbReference type="STRING" id="1300344.I598_0274"/>
<dbReference type="Gene3D" id="3.20.20.80">
    <property type="entry name" value="Glycosidases"/>
    <property type="match status" value="1"/>
</dbReference>
<dbReference type="InterPro" id="IPR006047">
    <property type="entry name" value="GH13_cat_dom"/>
</dbReference>
<dbReference type="SUPFAM" id="SSF81296">
    <property type="entry name" value="E set domains"/>
    <property type="match status" value="1"/>
</dbReference>
<reference evidence="5 6" key="1">
    <citation type="submission" date="2016-01" db="EMBL/GenBank/DDBJ databases">
        <title>Complete genome sequence of a soil Actinobacterium, Isoptericola dokdonensis DS-3.</title>
        <authorList>
            <person name="Kwon S.-K."/>
            <person name="Kim J.F."/>
        </authorList>
    </citation>
    <scope>NUCLEOTIDE SEQUENCE [LARGE SCALE GENOMIC DNA]</scope>
    <source>
        <strain evidence="5 6">DS-3</strain>
    </source>
</reference>
<dbReference type="Pfam" id="PF00128">
    <property type="entry name" value="Alpha-amylase"/>
    <property type="match status" value="1"/>
</dbReference>
<gene>
    <name evidence="5" type="primary">malZ</name>
    <name evidence="5" type="ORF">I598_0274</name>
</gene>
<dbReference type="GO" id="GO:0005975">
    <property type="term" value="P:carbohydrate metabolic process"/>
    <property type="evidence" value="ECO:0007669"/>
    <property type="project" value="InterPro"/>
</dbReference>
<feature type="compositionally biased region" description="Basic and acidic residues" evidence="3">
    <location>
        <begin position="1"/>
        <end position="22"/>
    </location>
</feature>
<evidence type="ECO:0000256" key="2">
    <source>
        <dbReference type="ARBA" id="ARBA00023295"/>
    </source>
</evidence>
<dbReference type="CDD" id="cd02857">
    <property type="entry name" value="E_set_CDase_PDE_N"/>
    <property type="match status" value="1"/>
</dbReference>
<evidence type="ECO:0000256" key="1">
    <source>
        <dbReference type="ARBA" id="ARBA00022801"/>
    </source>
</evidence>
<evidence type="ECO:0000313" key="5">
    <source>
        <dbReference type="EMBL" id="ANC29865.1"/>
    </source>
</evidence>
<keyword evidence="2 5" id="KW-0326">Glycosidase</keyword>
<keyword evidence="6" id="KW-1185">Reference proteome</keyword>
<feature type="domain" description="Glycosyl hydrolase family 13 catalytic" evidence="4">
    <location>
        <begin position="140"/>
        <end position="542"/>
    </location>
</feature>
<dbReference type="EMBL" id="CP014209">
    <property type="protein sequence ID" value="ANC29865.1"/>
    <property type="molecule type" value="Genomic_DNA"/>
</dbReference>
<feature type="region of interest" description="Disordered" evidence="3">
    <location>
        <begin position="1"/>
        <end position="36"/>
    </location>
</feature>
<keyword evidence="1 5" id="KW-0378">Hydrolase</keyword>
<dbReference type="EC" id="3.2.1.20" evidence="5"/>
<dbReference type="CDD" id="cd11338">
    <property type="entry name" value="AmyAc_CMD"/>
    <property type="match status" value="1"/>
</dbReference>
<dbReference type="PANTHER" id="PTHR10357:SF210">
    <property type="entry name" value="MALTODEXTRIN GLUCOSIDASE"/>
    <property type="match status" value="1"/>
</dbReference>
<dbReference type="Proteomes" id="UP000076794">
    <property type="component" value="Chromosome"/>
</dbReference>
<dbReference type="InterPro" id="IPR004185">
    <property type="entry name" value="Glyco_hydro_13_lg-like_dom"/>
</dbReference>
<dbReference type="InterPro" id="IPR014756">
    <property type="entry name" value="Ig_E-set"/>
</dbReference>
<dbReference type="AlphaFoldDB" id="A0A168EC65"/>
<protein>
    <submittedName>
        <fullName evidence="5">Maltodextrin glucosidase</fullName>
        <ecNumber evidence="5">3.2.1.20</ecNumber>
    </submittedName>
</protein>
<sequence length="630" mass="67104">MPADRKDSMTSHLLDQPHHDGSALHVPPGTPALGDTVPVRVRVPRAAGVTGVWLRTVRDGEPRLVAARPDGGTDEETSYVAEVDVHNPVTPYRFLLDGPGGYRWLDGRGVHAREVPDAGSFRLTTHAPAPAWLGDGLVYQVFPDRFARSGAAISRPAPDWAVPASWDDEPAGDGPLAGTQLFGGDLDGIVEHLDHLEALGVGTLYLTPVFPGRSNHRYDASTFAAVDPLLGGDAAYARLADAVHARGMRLMGDITTNHTGAGHEWFTRALADPAAPERDLFVWAEPGGADVATTPAGEGYASWLGFGSLPKLDWGSDETWHRMVTGPDAPIGRYLRAPYHLDGWRVDVANMTGRWGSDDRTHDVARALRAAIGRENPEAALVAEHFHDATADLLAGGWHANMNYTGFTRPVWSWLALDGSPVAAHGLPVAGVRRPGGSMVAAMRDFDAGVPWSVTARQWNMLGSHDTPRLRTVVGPDAVELAVTLLLTYPGTPVVFAGDEVGATGDNGEHARTTMAWDQAAHGGPRWDAATLEVYRRLAAVRRGSSALRDGGMRWAVVEDDAVVFLRESPAERVLVVVARGPWSGVTLPGRLLAPGAEPEPLYGEVPVSAGPQGLRVSGDGPGVAVVRLA</sequence>
<dbReference type="InterPro" id="IPR017853">
    <property type="entry name" value="GH"/>
</dbReference>
<dbReference type="SUPFAM" id="SSF51445">
    <property type="entry name" value="(Trans)glycosidases"/>
    <property type="match status" value="1"/>
</dbReference>
<dbReference type="KEGG" id="ido:I598_0274"/>
<evidence type="ECO:0000313" key="6">
    <source>
        <dbReference type="Proteomes" id="UP000076794"/>
    </source>
</evidence>
<dbReference type="SMART" id="SM00642">
    <property type="entry name" value="Aamy"/>
    <property type="match status" value="1"/>
</dbReference>
<accession>A0A168EC65</accession>
<dbReference type="GO" id="GO:0004558">
    <property type="term" value="F:alpha-1,4-glucosidase activity"/>
    <property type="evidence" value="ECO:0007669"/>
    <property type="project" value="UniProtKB-EC"/>
</dbReference>